<reference evidence="3" key="1">
    <citation type="journal article" date="2022" name="J. Hered.">
        <title>A De Novo Chromosome-Level Genome Assembly of the White-Tailed Deer, Odocoileus Virginianus.</title>
        <authorList>
            <person name="London E.W."/>
            <person name="Roca A.L."/>
            <person name="Novakofski J.E."/>
            <person name="Mateus-Pinilla N.E."/>
        </authorList>
    </citation>
    <scope>NUCLEOTIDE SEQUENCE [LARGE SCALE GENOMIC DNA]</scope>
</reference>
<dbReference type="GeneID" id="110133941"/>
<evidence type="ECO:0000313" key="4">
    <source>
        <dbReference type="RefSeq" id="XP_070327215.1"/>
    </source>
</evidence>
<dbReference type="PANTHER" id="PTHR36291">
    <property type="entry name" value="UBAP1-MVB12-ASSOCIATED (UMA)-DOMAIN CONTAINING PROTEIN 1"/>
    <property type="match status" value="1"/>
</dbReference>
<keyword evidence="3" id="KW-1185">Reference proteome</keyword>
<evidence type="ECO:0000313" key="5">
    <source>
        <dbReference type="RefSeq" id="XP_070327216.1"/>
    </source>
</evidence>
<evidence type="ECO:0000259" key="2">
    <source>
        <dbReference type="PROSITE" id="PS51497"/>
    </source>
</evidence>
<organism evidence="3 4">
    <name type="scientific">Odocoileus virginianus</name>
    <name type="common">White-tailed deer</name>
    <dbReference type="NCBI Taxonomy" id="9874"/>
    <lineage>
        <taxon>Eukaryota</taxon>
        <taxon>Metazoa</taxon>
        <taxon>Chordata</taxon>
        <taxon>Craniata</taxon>
        <taxon>Vertebrata</taxon>
        <taxon>Euteleostomi</taxon>
        <taxon>Mammalia</taxon>
        <taxon>Eutheria</taxon>
        <taxon>Laurasiatheria</taxon>
        <taxon>Artiodactyla</taxon>
        <taxon>Ruminantia</taxon>
        <taxon>Pecora</taxon>
        <taxon>Cervidae</taxon>
        <taxon>Odocoileinae</taxon>
        <taxon>Odocoileus</taxon>
    </lineage>
</organism>
<reference evidence="4 5" key="2">
    <citation type="submission" date="2025-05" db="UniProtKB">
        <authorList>
            <consortium name="RefSeq"/>
        </authorList>
    </citation>
    <scope>IDENTIFICATION</scope>
    <source>
        <tissue evidence="4 5">Tongue muscle</tissue>
    </source>
</reference>
<dbReference type="RefSeq" id="XP_070327215.1">
    <property type="nucleotide sequence ID" value="XM_070471114.1"/>
</dbReference>
<dbReference type="Proteomes" id="UP001652640">
    <property type="component" value="Chromosome 1"/>
</dbReference>
<proteinExistence type="predicted"/>
<feature type="region of interest" description="Disordered" evidence="1">
    <location>
        <begin position="47"/>
        <end position="70"/>
    </location>
</feature>
<protein>
    <submittedName>
        <fullName evidence="4 5">UBAP1-MVB12-associated (UMA)-domain containing protein 1 isoform X3</fullName>
    </submittedName>
</protein>
<evidence type="ECO:0000256" key="1">
    <source>
        <dbReference type="SAM" id="MobiDB-lite"/>
    </source>
</evidence>
<accession>A0ABM4IHB3</accession>
<sequence length="133" mass="14093">MHIWCGEAGNGSLTQCLSSCTQSVAQHQYSLPETCSPAAFVAPLDEAKTGKENSPSVTVAGPEPDSKAGQSLENCPLAAELLSDVPFTLAPHVLAVQGTVSDLPDRLLSCDVSENLSRFWYDFTLENSVLHGS</sequence>
<feature type="domain" description="UMA" evidence="2">
    <location>
        <begin position="82"/>
        <end position="130"/>
    </location>
</feature>
<dbReference type="InterPro" id="IPR053292">
    <property type="entry name" value="UBAP1-MVB12_assoc_domain"/>
</dbReference>
<dbReference type="PANTHER" id="PTHR36291:SF1">
    <property type="entry name" value="UBAP1-MVB12-ASSOCIATED (UMA)-DOMAIN CONTAINING PROTEIN 1"/>
    <property type="match status" value="1"/>
</dbReference>
<evidence type="ECO:0000313" key="3">
    <source>
        <dbReference type="Proteomes" id="UP001652640"/>
    </source>
</evidence>
<gene>
    <name evidence="4 5" type="primary">UMAD1</name>
</gene>
<dbReference type="PROSITE" id="PS51497">
    <property type="entry name" value="UMA"/>
    <property type="match status" value="1"/>
</dbReference>
<dbReference type="InterPro" id="IPR023340">
    <property type="entry name" value="UMA"/>
</dbReference>
<dbReference type="RefSeq" id="XP_070327216.1">
    <property type="nucleotide sequence ID" value="XM_070471115.1"/>
</dbReference>
<name>A0ABM4IHB3_ODOVR</name>